<dbReference type="EMBL" id="LTAO01000034">
    <property type="protein sequence ID" value="KYG28176.1"/>
    <property type="molecule type" value="Genomic_DNA"/>
</dbReference>
<gene>
    <name evidence="1" type="ORF">AZF04_09750</name>
</gene>
<sequence length="107" mass="12229">MSIRIRKDIKQIKPRLDGMISKGQFALTNQAHADMNLYVPMRSSDLRNQSSISPDGKSVTWNAPYSKKQYYNVGANYTTPGTGPRWDLKATGIHSRQWQEVSKRAMR</sequence>
<organism evidence="1 2">
    <name type="scientific">Alkalihalobacillus trypoxylicola</name>
    <dbReference type="NCBI Taxonomy" id="519424"/>
    <lineage>
        <taxon>Bacteria</taxon>
        <taxon>Bacillati</taxon>
        <taxon>Bacillota</taxon>
        <taxon>Bacilli</taxon>
        <taxon>Bacillales</taxon>
        <taxon>Bacillaceae</taxon>
        <taxon>Alkalihalobacillus</taxon>
    </lineage>
</organism>
<reference evidence="1" key="1">
    <citation type="submission" date="2016-02" db="EMBL/GenBank/DDBJ databases">
        <title>Genome sequence of Bacillus trypoxylicola KCTC 13244(T).</title>
        <authorList>
            <person name="Jeong H."/>
            <person name="Park S.-H."/>
            <person name="Choi S.-K."/>
        </authorList>
    </citation>
    <scope>NUCLEOTIDE SEQUENCE [LARGE SCALE GENOMIC DNA]</scope>
    <source>
        <strain evidence="1">KCTC 13244</strain>
    </source>
</reference>
<dbReference type="Proteomes" id="UP000075806">
    <property type="component" value="Unassembled WGS sequence"/>
</dbReference>
<dbReference type="InterPro" id="IPR021080">
    <property type="entry name" value="Minor_capsid_protein"/>
</dbReference>
<dbReference type="AlphaFoldDB" id="A0A162D5F1"/>
<name>A0A162D5F1_9BACI</name>
<dbReference type="Pfam" id="PF11114">
    <property type="entry name" value="Minor_capsid_2"/>
    <property type="match status" value="1"/>
</dbReference>
<comment type="caution">
    <text evidence="1">The sequence shown here is derived from an EMBL/GenBank/DDBJ whole genome shotgun (WGS) entry which is preliminary data.</text>
</comment>
<proteinExistence type="predicted"/>
<evidence type="ECO:0008006" key="3">
    <source>
        <dbReference type="Google" id="ProtNLM"/>
    </source>
</evidence>
<dbReference type="OrthoDB" id="2221953at2"/>
<dbReference type="STRING" id="519424.AZF04_09750"/>
<accession>A0A162D5F1</accession>
<evidence type="ECO:0000313" key="1">
    <source>
        <dbReference type="EMBL" id="KYG28176.1"/>
    </source>
</evidence>
<dbReference type="RefSeq" id="WP_061949600.1">
    <property type="nucleotide sequence ID" value="NZ_LTAO01000034.1"/>
</dbReference>
<evidence type="ECO:0000313" key="2">
    <source>
        <dbReference type="Proteomes" id="UP000075806"/>
    </source>
</evidence>
<protein>
    <recommendedName>
        <fullName evidence="3">Minor capsid protein</fullName>
    </recommendedName>
</protein>
<keyword evidence="2" id="KW-1185">Reference proteome</keyword>